<evidence type="ECO:0000313" key="1">
    <source>
        <dbReference type="EMBL" id="OUM48999.1"/>
    </source>
</evidence>
<accession>A0A1Y3MEZ9</accession>
<dbReference type="Proteomes" id="UP000195321">
    <property type="component" value="Unassembled WGS sequence"/>
</dbReference>
<evidence type="ECO:0000313" key="2">
    <source>
        <dbReference type="Proteomes" id="UP000195321"/>
    </source>
</evidence>
<organism evidence="1 2">
    <name type="scientific">Bacillus pseudomycoides</name>
    <dbReference type="NCBI Taxonomy" id="64104"/>
    <lineage>
        <taxon>Bacteria</taxon>
        <taxon>Bacillati</taxon>
        <taxon>Bacillota</taxon>
        <taxon>Bacilli</taxon>
        <taxon>Bacillales</taxon>
        <taxon>Bacillaceae</taxon>
        <taxon>Bacillus</taxon>
        <taxon>Bacillus cereus group</taxon>
    </lineage>
</organism>
<protein>
    <submittedName>
        <fullName evidence="1">Uncharacterized protein</fullName>
    </submittedName>
</protein>
<proteinExistence type="predicted"/>
<comment type="caution">
    <text evidence="1">The sequence shown here is derived from an EMBL/GenBank/DDBJ whole genome shotgun (WGS) entry which is preliminary data.</text>
</comment>
<gene>
    <name evidence="1" type="ORF">BW425_10350</name>
</gene>
<name>A0A1Y3MEZ9_9BACI</name>
<sequence>MTVTKTKSDLHSFSLFVFTWHGAGKRSDRFYAWTDALYHLKKGLYWFFNIYSTFYLTFSYS</sequence>
<reference evidence="1 2" key="1">
    <citation type="submission" date="2017-02" db="EMBL/GenBank/DDBJ databases">
        <title>Bacillus pseudomycoides isolate FSL K6-0042.</title>
        <authorList>
            <person name="Kovac J."/>
        </authorList>
    </citation>
    <scope>NUCLEOTIDE SEQUENCE [LARGE SCALE GENOMIC DNA]</scope>
    <source>
        <strain evidence="1 2">FSL K6-0042</strain>
    </source>
</reference>
<dbReference type="AlphaFoldDB" id="A0A1Y3MEZ9"/>
<dbReference type="EMBL" id="MWPX01000009">
    <property type="protein sequence ID" value="OUM48999.1"/>
    <property type="molecule type" value="Genomic_DNA"/>
</dbReference>